<evidence type="ECO:0000313" key="1">
    <source>
        <dbReference type="EMBL" id="SEO40043.1"/>
    </source>
</evidence>
<dbReference type="RefSeq" id="WP_090318500.1">
    <property type="nucleotide sequence ID" value="NZ_FNOE01000010.1"/>
</dbReference>
<proteinExistence type="predicted"/>
<dbReference type="Proteomes" id="UP000198814">
    <property type="component" value="Unassembled WGS sequence"/>
</dbReference>
<evidence type="ECO:0000313" key="2">
    <source>
        <dbReference type="Proteomes" id="UP000198814"/>
    </source>
</evidence>
<dbReference type="AlphaFoldDB" id="A0A1H8PER7"/>
<dbReference type="EMBL" id="FODO01000009">
    <property type="protein sequence ID" value="SEO40043.1"/>
    <property type="molecule type" value="Genomic_DNA"/>
</dbReference>
<sequence length="69" mass="8175">MKKTELAKALGISRQAIYKFLWQGMPGDDLQAAIDWREKNLNYFRTKKYRTGLAAARERLEAERRCKIR</sequence>
<keyword evidence="2" id="KW-1185">Reference proteome</keyword>
<gene>
    <name evidence="1" type="ORF">SAMN05216333_10956</name>
</gene>
<accession>A0A1H8PER7</accession>
<dbReference type="OrthoDB" id="8550302at2"/>
<organism evidence="1 2">
    <name type="scientific">Nitrosomonas oligotropha</name>
    <dbReference type="NCBI Taxonomy" id="42354"/>
    <lineage>
        <taxon>Bacteria</taxon>
        <taxon>Pseudomonadati</taxon>
        <taxon>Pseudomonadota</taxon>
        <taxon>Betaproteobacteria</taxon>
        <taxon>Nitrosomonadales</taxon>
        <taxon>Nitrosomonadaceae</taxon>
        <taxon>Nitrosomonas</taxon>
    </lineage>
</organism>
<protein>
    <submittedName>
        <fullName evidence="1">Uncharacterized protein</fullName>
    </submittedName>
</protein>
<reference evidence="2" key="1">
    <citation type="submission" date="2016-10" db="EMBL/GenBank/DDBJ databases">
        <authorList>
            <person name="Varghese N."/>
            <person name="Submissions S."/>
        </authorList>
    </citation>
    <scope>NUCLEOTIDE SEQUENCE [LARGE SCALE GENOMIC DNA]</scope>
    <source>
        <strain evidence="2">Nm76</strain>
    </source>
</reference>
<name>A0A1H8PER7_9PROT</name>